<comment type="caution">
    <text evidence="2">The sequence shown here is derived from an EMBL/GenBank/DDBJ whole genome shotgun (WGS) entry which is preliminary data.</text>
</comment>
<keyword evidence="1" id="KW-0479">Metal-binding</keyword>
<evidence type="ECO:0000256" key="1">
    <source>
        <dbReference type="ARBA" id="ARBA00022723"/>
    </source>
</evidence>
<dbReference type="Pfam" id="PF26233">
    <property type="entry name" value="NicX"/>
    <property type="match status" value="1"/>
</dbReference>
<dbReference type="EMBL" id="JBHUOK010000021">
    <property type="protein sequence ID" value="MFD2789318.1"/>
    <property type="molecule type" value="Genomic_DNA"/>
</dbReference>
<keyword evidence="2" id="KW-0031">Aminopeptidase</keyword>
<dbReference type="InterPro" id="IPR058739">
    <property type="entry name" value="NicX"/>
</dbReference>
<keyword evidence="2" id="KW-0378">Hydrolase</keyword>
<dbReference type="Proteomes" id="UP001597532">
    <property type="component" value="Unassembled WGS sequence"/>
</dbReference>
<dbReference type="InterPro" id="IPR052170">
    <property type="entry name" value="M29_Exopeptidase"/>
</dbReference>
<dbReference type="SUPFAM" id="SSF144052">
    <property type="entry name" value="Thermophilic metalloprotease-like"/>
    <property type="match status" value="1"/>
</dbReference>
<gene>
    <name evidence="2" type="ORF">ACFS1K_06075</name>
</gene>
<accession>A0ABW5VCN8</accession>
<organism evidence="2 3">
    <name type="scientific">Arenibacter antarcticus</name>
    <dbReference type="NCBI Taxonomy" id="2040469"/>
    <lineage>
        <taxon>Bacteria</taxon>
        <taxon>Pseudomonadati</taxon>
        <taxon>Bacteroidota</taxon>
        <taxon>Flavobacteriia</taxon>
        <taxon>Flavobacteriales</taxon>
        <taxon>Flavobacteriaceae</taxon>
        <taxon>Arenibacter</taxon>
    </lineage>
</organism>
<name>A0ABW5VCN8_9FLAO</name>
<dbReference type="RefSeq" id="WP_251808034.1">
    <property type="nucleotide sequence ID" value="NZ_CP166679.1"/>
</dbReference>
<protein>
    <submittedName>
        <fullName evidence="2">Aminopeptidase</fullName>
    </submittedName>
</protein>
<dbReference type="PANTHER" id="PTHR34448:SF1">
    <property type="entry name" value="BLL6088 PROTEIN"/>
    <property type="match status" value="1"/>
</dbReference>
<dbReference type="PANTHER" id="PTHR34448">
    <property type="entry name" value="AMINOPEPTIDASE"/>
    <property type="match status" value="1"/>
</dbReference>
<evidence type="ECO:0000313" key="3">
    <source>
        <dbReference type="Proteomes" id="UP001597532"/>
    </source>
</evidence>
<evidence type="ECO:0000313" key="2">
    <source>
        <dbReference type="EMBL" id="MFD2789318.1"/>
    </source>
</evidence>
<proteinExistence type="predicted"/>
<keyword evidence="2" id="KW-0645">Protease</keyword>
<sequence length="331" mass="35652">MNDVRFAKSFKKLVEVNGNVQPGETVVIVTDFSMTDIARQLAVAVTAVDGIVSMCIMDQRTLDGQEPPKPIAAAMKEADVIYSPVQYSITHTIAMKEALKNGARAILMTAHNEEVLLSPALLKTDFQAQVPKCKALGEAFLKGNTVRLTSPKGTDLTFSTKGRGVNVLTNIPNPGELAPVPDIEVNVVPVTGSANGKLVIDASVPYLGIGILKEDIICIVKDGFITSMEGGEQAKFLKEKLDSYNDPNCFNVAELGVGMNPEARLTGNMLDDEGIVGTIHIGIGTSLTLGGEIVAPIHYDLIMWEPTIEIDGVVVQRNKEQLFYKPEESTK</sequence>
<reference evidence="3" key="1">
    <citation type="journal article" date="2019" name="Int. J. Syst. Evol. Microbiol.">
        <title>The Global Catalogue of Microorganisms (GCM) 10K type strain sequencing project: providing services to taxonomists for standard genome sequencing and annotation.</title>
        <authorList>
            <consortium name="The Broad Institute Genomics Platform"/>
            <consortium name="The Broad Institute Genome Sequencing Center for Infectious Disease"/>
            <person name="Wu L."/>
            <person name="Ma J."/>
        </authorList>
    </citation>
    <scope>NUCLEOTIDE SEQUENCE [LARGE SCALE GENOMIC DNA]</scope>
    <source>
        <strain evidence="3">KCTC 52924</strain>
    </source>
</reference>
<keyword evidence="3" id="KW-1185">Reference proteome</keyword>
<dbReference type="GO" id="GO:0004177">
    <property type="term" value="F:aminopeptidase activity"/>
    <property type="evidence" value="ECO:0007669"/>
    <property type="project" value="UniProtKB-KW"/>
</dbReference>